<dbReference type="RefSeq" id="WP_089920968.1">
    <property type="nucleotide sequence ID" value="NZ_FOBB01000013.1"/>
</dbReference>
<keyword evidence="9" id="KW-1185">Reference proteome</keyword>
<dbReference type="Proteomes" id="UP000198984">
    <property type="component" value="Unassembled WGS sequence"/>
</dbReference>
<evidence type="ECO:0000256" key="6">
    <source>
        <dbReference type="RuleBase" id="RU364052"/>
    </source>
</evidence>
<evidence type="ECO:0000313" key="8">
    <source>
        <dbReference type="EMBL" id="SEN79694.1"/>
    </source>
</evidence>
<comment type="similarity">
    <text evidence="6">Belongs to the protoporphyrinogen/coproporphyrinogen oxidase family. Coproporphyrinogen III oxidase subfamily.</text>
</comment>
<dbReference type="NCBIfam" id="TIGR00562">
    <property type="entry name" value="proto_IX_ox"/>
    <property type="match status" value="1"/>
</dbReference>
<evidence type="ECO:0000256" key="5">
    <source>
        <dbReference type="ARBA" id="ARBA00023133"/>
    </source>
</evidence>
<comment type="pathway">
    <text evidence="6">Porphyrin-containing compound metabolism; protoheme biosynthesis.</text>
</comment>
<keyword evidence="4 6" id="KW-0560">Oxidoreductase</keyword>
<comment type="catalytic activity">
    <reaction evidence="6">
        <text>coproporphyrinogen III + 3 O2 = coproporphyrin III + 3 H2O2</text>
        <dbReference type="Rhea" id="RHEA:43436"/>
        <dbReference type="ChEBI" id="CHEBI:15379"/>
        <dbReference type="ChEBI" id="CHEBI:16240"/>
        <dbReference type="ChEBI" id="CHEBI:57309"/>
        <dbReference type="ChEBI" id="CHEBI:131725"/>
        <dbReference type="EC" id="1.3.3.15"/>
    </reaction>
</comment>
<evidence type="ECO:0000256" key="3">
    <source>
        <dbReference type="ARBA" id="ARBA00022827"/>
    </source>
</evidence>
<dbReference type="InterPro" id="IPR002937">
    <property type="entry name" value="Amino_oxidase"/>
</dbReference>
<accession>A0A1H8JFW2</accession>
<comment type="function">
    <text evidence="6">Involved in coproporphyrin-dependent heme b biosynthesis. Catalyzes the oxidation of coproporphyrinogen III to coproporphyrin III.</text>
</comment>
<dbReference type="Gene3D" id="3.50.50.60">
    <property type="entry name" value="FAD/NAD(P)-binding domain"/>
    <property type="match status" value="1"/>
</dbReference>
<dbReference type="GO" id="GO:0005737">
    <property type="term" value="C:cytoplasm"/>
    <property type="evidence" value="ECO:0007669"/>
    <property type="project" value="UniProtKB-SubCell"/>
</dbReference>
<proteinExistence type="inferred from homology"/>
<dbReference type="Gene3D" id="3.90.660.20">
    <property type="entry name" value="Protoporphyrinogen oxidase, mitochondrial, domain 2"/>
    <property type="match status" value="1"/>
</dbReference>
<dbReference type="GO" id="GO:0004729">
    <property type="term" value="F:oxygen-dependent protoporphyrinogen oxidase activity"/>
    <property type="evidence" value="ECO:0007669"/>
    <property type="project" value="UniProtKB-UniRule"/>
</dbReference>
<dbReference type="InterPro" id="IPR036188">
    <property type="entry name" value="FAD/NAD-bd_sf"/>
</dbReference>
<dbReference type="EC" id="1.3.3.15" evidence="6"/>
<evidence type="ECO:0000256" key="1">
    <source>
        <dbReference type="ARBA" id="ARBA00001974"/>
    </source>
</evidence>
<gene>
    <name evidence="8" type="ORF">SAMN04488505_11332</name>
</gene>
<dbReference type="PANTHER" id="PTHR42923:SF3">
    <property type="entry name" value="PROTOPORPHYRINOGEN OXIDASE"/>
    <property type="match status" value="1"/>
</dbReference>
<comment type="cofactor">
    <cofactor evidence="1 6">
        <name>FAD</name>
        <dbReference type="ChEBI" id="CHEBI:57692"/>
    </cofactor>
</comment>
<keyword evidence="6" id="KW-0963">Cytoplasm</keyword>
<dbReference type="InterPro" id="IPR050464">
    <property type="entry name" value="Zeta_carotene_desat/Oxidored"/>
</dbReference>
<organism evidence="8 9">
    <name type="scientific">Chitinophaga rupis</name>
    <dbReference type="NCBI Taxonomy" id="573321"/>
    <lineage>
        <taxon>Bacteria</taxon>
        <taxon>Pseudomonadati</taxon>
        <taxon>Bacteroidota</taxon>
        <taxon>Chitinophagia</taxon>
        <taxon>Chitinophagales</taxon>
        <taxon>Chitinophagaceae</taxon>
        <taxon>Chitinophaga</taxon>
    </lineage>
</organism>
<dbReference type="EMBL" id="FOBB01000013">
    <property type="protein sequence ID" value="SEN79694.1"/>
    <property type="molecule type" value="Genomic_DNA"/>
</dbReference>
<dbReference type="OrthoDB" id="9805195at2"/>
<evidence type="ECO:0000259" key="7">
    <source>
        <dbReference type="Pfam" id="PF01593"/>
    </source>
</evidence>
<reference evidence="8 9" key="1">
    <citation type="submission" date="2016-10" db="EMBL/GenBank/DDBJ databases">
        <authorList>
            <person name="de Groot N.N."/>
        </authorList>
    </citation>
    <scope>NUCLEOTIDE SEQUENCE [LARGE SCALE GENOMIC DNA]</scope>
    <source>
        <strain evidence="8 9">DSM 21039</strain>
    </source>
</reference>
<dbReference type="AlphaFoldDB" id="A0A1H8JFW2"/>
<sequence length="455" mass="49555">MNNTILIAGAGLTGLTIAYELQKRNLPYLLLEAGNTPGGVIRTLKKDGFTLDAGPNSIGATPATMAFIKEIGLEAEVLEAAAVSKNRFLVRDGALHPVSPNPVKILSSKYISGGAKWRLFTERFRKPQPVTGEETVASFVQRRFNKEISDYLFDPILSGIYAGDPARLSVQEVLPFLPKWEQEYGSVTKGLFKNKGMMGGRKIIAFKGGNETLTDRLQQLLKTPVCYNSRITGVTAAAEGYTVQYNSNGQTETVQAGRVIFATPAYATAPVIEGLDAAAAHLLQQLYYPRMGVLHVGFERAAVQQLPEGFGFLVPHAAKLHFLGAICNSAIFPSRVPDDKVLLTVFTGGVQQEHFFDEMNETTLQQTIVSELTTLLGITQPLVLQEFTRWDKAIPQLNVGHRQLRMAVQAFEQQYPGIHISGNYISGVAVPAIIQQAGVLAEKIAGWPATATRKA</sequence>
<dbReference type="UniPathway" id="UPA00252"/>
<dbReference type="SUPFAM" id="SSF54373">
    <property type="entry name" value="FAD-linked reductases, C-terminal domain"/>
    <property type="match status" value="1"/>
</dbReference>
<dbReference type="Pfam" id="PF01593">
    <property type="entry name" value="Amino_oxidase"/>
    <property type="match status" value="1"/>
</dbReference>
<comment type="subcellular location">
    <subcellularLocation>
        <location evidence="6">Cytoplasm</location>
    </subcellularLocation>
</comment>
<evidence type="ECO:0000256" key="2">
    <source>
        <dbReference type="ARBA" id="ARBA00022630"/>
    </source>
</evidence>
<keyword evidence="5 6" id="KW-0350">Heme biosynthesis</keyword>
<dbReference type="Gene3D" id="1.10.3110.10">
    <property type="entry name" value="protoporphyrinogen ix oxidase, domain 3"/>
    <property type="match status" value="1"/>
</dbReference>
<dbReference type="STRING" id="573321.SAMN04488505_11332"/>
<dbReference type="PANTHER" id="PTHR42923">
    <property type="entry name" value="PROTOPORPHYRINOGEN OXIDASE"/>
    <property type="match status" value="1"/>
</dbReference>
<keyword evidence="2 6" id="KW-0285">Flavoprotein</keyword>
<dbReference type="SUPFAM" id="SSF51905">
    <property type="entry name" value="FAD/NAD(P)-binding domain"/>
    <property type="match status" value="1"/>
</dbReference>
<dbReference type="InterPro" id="IPR004572">
    <property type="entry name" value="Protoporphyrinogen_oxidase"/>
</dbReference>
<evidence type="ECO:0000313" key="9">
    <source>
        <dbReference type="Proteomes" id="UP000198984"/>
    </source>
</evidence>
<name>A0A1H8JFW2_9BACT</name>
<evidence type="ECO:0000256" key="4">
    <source>
        <dbReference type="ARBA" id="ARBA00023002"/>
    </source>
</evidence>
<keyword evidence="3 6" id="KW-0274">FAD</keyword>
<dbReference type="GO" id="GO:0006783">
    <property type="term" value="P:heme biosynthetic process"/>
    <property type="evidence" value="ECO:0007669"/>
    <property type="project" value="UniProtKB-UniRule"/>
</dbReference>
<feature type="domain" description="Amine oxidase" evidence="7">
    <location>
        <begin position="12"/>
        <end position="428"/>
    </location>
</feature>
<protein>
    <recommendedName>
        <fullName evidence="6">Coproporphyrinogen III oxidase</fullName>
        <ecNumber evidence="6">1.3.3.15</ecNumber>
    </recommendedName>
</protein>